<accession>A0A3M0MCK3</accession>
<dbReference type="AlphaFoldDB" id="A0A3M0MCK3"/>
<organism evidence="1 2">
    <name type="scientific">Paracoccus alkanivorans</name>
    <dbReference type="NCBI Taxonomy" id="2116655"/>
    <lineage>
        <taxon>Bacteria</taxon>
        <taxon>Pseudomonadati</taxon>
        <taxon>Pseudomonadota</taxon>
        <taxon>Alphaproteobacteria</taxon>
        <taxon>Rhodobacterales</taxon>
        <taxon>Paracoccaceae</taxon>
        <taxon>Paracoccus</taxon>
    </lineage>
</organism>
<proteinExistence type="predicted"/>
<sequence length="199" mass="21326">MAPVFRSIPLCLTILALLVLPVAGQGVLVMQKDILAHPFPYRANDVQIEAVLQEMTQKTDIPVIAAEGVGGRVTISNPDGSLRDALDDMASQGHMVWWFDGVAVHVEPAGTVVSRLIGLDGVPVDELRNQMRELGLSDPHYPLRAGAEAGMIRVVAPQGYIDAVSELVEHMAAASAPDAKSKGLPTIIRGNGWRHGRTQ</sequence>
<reference evidence="1 2" key="1">
    <citation type="submission" date="2018-07" db="EMBL/GenBank/DDBJ databases">
        <authorList>
            <person name="Zhang Y."/>
            <person name="Wang L."/>
            <person name="Ma S."/>
        </authorList>
    </citation>
    <scope>NUCLEOTIDE SEQUENCE [LARGE SCALE GENOMIC DNA]</scope>
    <source>
        <strain evidence="1 2">4-2</strain>
    </source>
</reference>
<name>A0A3M0MCK3_9RHOB</name>
<gene>
    <name evidence="1" type="ORF">C9E81_12655</name>
</gene>
<evidence type="ECO:0000313" key="2">
    <source>
        <dbReference type="Proteomes" id="UP000273516"/>
    </source>
</evidence>
<dbReference type="Gene3D" id="3.30.1370.120">
    <property type="match status" value="1"/>
</dbReference>
<dbReference type="Gene3D" id="3.55.50.30">
    <property type="match status" value="1"/>
</dbReference>
<dbReference type="EMBL" id="QOKZ01000004">
    <property type="protein sequence ID" value="RMC34933.1"/>
    <property type="molecule type" value="Genomic_DNA"/>
</dbReference>
<comment type="caution">
    <text evidence="1">The sequence shown here is derived from an EMBL/GenBank/DDBJ whole genome shotgun (WGS) entry which is preliminary data.</text>
</comment>
<evidence type="ECO:0000313" key="1">
    <source>
        <dbReference type="EMBL" id="RMC34933.1"/>
    </source>
</evidence>
<dbReference type="InterPro" id="IPR038591">
    <property type="entry name" value="NolW-like_sf"/>
</dbReference>
<evidence type="ECO:0008006" key="3">
    <source>
        <dbReference type="Google" id="ProtNLM"/>
    </source>
</evidence>
<keyword evidence="2" id="KW-1185">Reference proteome</keyword>
<protein>
    <recommendedName>
        <fullName evidence="3">Type III secretion protein</fullName>
    </recommendedName>
</protein>
<dbReference type="Proteomes" id="UP000273516">
    <property type="component" value="Unassembled WGS sequence"/>
</dbReference>